<dbReference type="EMBL" id="ABEU02000019">
    <property type="protein sequence ID" value="PNR34292.1"/>
    <property type="molecule type" value="Genomic_DNA"/>
</dbReference>
<sequence length="81" mass="8884">MLGTKNPAELYCRTVAYGQSSQVLHSTGYWTGTMLNCVTGRSVSRQDRSAAQEGCKRSVAIAQVRNLHIWVVQAAELGLEE</sequence>
<dbReference type="PaxDb" id="3218-PP1S20_260V6.1"/>
<reference evidence="1 3" key="1">
    <citation type="journal article" date="2008" name="Science">
        <title>The Physcomitrella genome reveals evolutionary insights into the conquest of land by plants.</title>
        <authorList>
            <person name="Rensing S."/>
            <person name="Lang D."/>
            <person name="Zimmer A."/>
            <person name="Terry A."/>
            <person name="Salamov A."/>
            <person name="Shapiro H."/>
            <person name="Nishiyama T."/>
            <person name="Perroud P.-F."/>
            <person name="Lindquist E."/>
            <person name="Kamisugi Y."/>
            <person name="Tanahashi T."/>
            <person name="Sakakibara K."/>
            <person name="Fujita T."/>
            <person name="Oishi K."/>
            <person name="Shin-I T."/>
            <person name="Kuroki Y."/>
            <person name="Toyoda A."/>
            <person name="Suzuki Y."/>
            <person name="Hashimoto A."/>
            <person name="Yamaguchi K."/>
            <person name="Sugano A."/>
            <person name="Kohara Y."/>
            <person name="Fujiyama A."/>
            <person name="Anterola A."/>
            <person name="Aoki S."/>
            <person name="Ashton N."/>
            <person name="Barbazuk W.B."/>
            <person name="Barker E."/>
            <person name="Bennetzen J."/>
            <person name="Bezanilla M."/>
            <person name="Blankenship R."/>
            <person name="Cho S.H."/>
            <person name="Dutcher S."/>
            <person name="Estelle M."/>
            <person name="Fawcett J.A."/>
            <person name="Gundlach H."/>
            <person name="Hanada K."/>
            <person name="Heyl A."/>
            <person name="Hicks K.A."/>
            <person name="Hugh J."/>
            <person name="Lohr M."/>
            <person name="Mayer K."/>
            <person name="Melkozernov A."/>
            <person name="Murata T."/>
            <person name="Nelson D."/>
            <person name="Pils B."/>
            <person name="Prigge M."/>
            <person name="Reiss B."/>
            <person name="Renner T."/>
            <person name="Rombauts S."/>
            <person name="Rushton P."/>
            <person name="Sanderfoot A."/>
            <person name="Schween G."/>
            <person name="Shiu S.-H."/>
            <person name="Stueber K."/>
            <person name="Theodoulou F.L."/>
            <person name="Tu H."/>
            <person name="Van de Peer Y."/>
            <person name="Verrier P.J."/>
            <person name="Waters E."/>
            <person name="Wood A."/>
            <person name="Yang L."/>
            <person name="Cove D."/>
            <person name="Cuming A."/>
            <person name="Hasebe M."/>
            <person name="Lucas S."/>
            <person name="Mishler D.B."/>
            <person name="Reski R."/>
            <person name="Grigoriev I."/>
            <person name="Quatrano R.S."/>
            <person name="Boore J.L."/>
        </authorList>
    </citation>
    <scope>NUCLEOTIDE SEQUENCE [LARGE SCALE GENOMIC DNA]</scope>
    <source>
        <strain evidence="2 3">cv. Gransden 2004</strain>
    </source>
</reference>
<dbReference type="Proteomes" id="UP000006727">
    <property type="component" value="Chromosome 19"/>
</dbReference>
<name>A0A2K1IYD4_PHYPA</name>
<reference evidence="1 3" key="2">
    <citation type="journal article" date="2018" name="Plant J.">
        <title>The Physcomitrella patens chromosome-scale assembly reveals moss genome structure and evolution.</title>
        <authorList>
            <person name="Lang D."/>
            <person name="Ullrich K.K."/>
            <person name="Murat F."/>
            <person name="Fuchs J."/>
            <person name="Jenkins J."/>
            <person name="Haas F.B."/>
            <person name="Piednoel M."/>
            <person name="Gundlach H."/>
            <person name="Van Bel M."/>
            <person name="Meyberg R."/>
            <person name="Vives C."/>
            <person name="Morata J."/>
            <person name="Symeonidi A."/>
            <person name="Hiss M."/>
            <person name="Muchero W."/>
            <person name="Kamisugi Y."/>
            <person name="Saleh O."/>
            <person name="Blanc G."/>
            <person name="Decker E.L."/>
            <person name="van Gessel N."/>
            <person name="Grimwood J."/>
            <person name="Hayes R.D."/>
            <person name="Graham S.W."/>
            <person name="Gunter L.E."/>
            <person name="McDaniel S.F."/>
            <person name="Hoernstein S.N.W."/>
            <person name="Larsson A."/>
            <person name="Li F.W."/>
            <person name="Perroud P.F."/>
            <person name="Phillips J."/>
            <person name="Ranjan P."/>
            <person name="Rokshar D.S."/>
            <person name="Rothfels C.J."/>
            <person name="Schneider L."/>
            <person name="Shu S."/>
            <person name="Stevenson D.W."/>
            <person name="Thummler F."/>
            <person name="Tillich M."/>
            <person name="Villarreal Aguilar J.C."/>
            <person name="Widiez T."/>
            <person name="Wong G.K."/>
            <person name="Wymore A."/>
            <person name="Zhang Y."/>
            <person name="Zimmer A.D."/>
            <person name="Quatrano R.S."/>
            <person name="Mayer K.F.X."/>
            <person name="Goodstein D."/>
            <person name="Casacuberta J.M."/>
            <person name="Vandepoele K."/>
            <person name="Reski R."/>
            <person name="Cuming A.C."/>
            <person name="Tuskan G.A."/>
            <person name="Maumus F."/>
            <person name="Salse J."/>
            <person name="Schmutz J."/>
            <person name="Rensing S.A."/>
        </authorList>
    </citation>
    <scope>NUCLEOTIDE SEQUENCE [LARGE SCALE GENOMIC DNA]</scope>
    <source>
        <strain evidence="2 3">cv. Gransden 2004</strain>
    </source>
</reference>
<dbReference type="Gramene" id="Pp3c19_14160V3.1">
    <property type="protein sequence ID" value="PAC:32938880.CDS.1"/>
    <property type="gene ID" value="Pp3c19_14160"/>
</dbReference>
<reference evidence="2" key="3">
    <citation type="submission" date="2020-12" db="UniProtKB">
        <authorList>
            <consortium name="EnsemblPlants"/>
        </authorList>
    </citation>
    <scope>IDENTIFICATION</scope>
</reference>
<proteinExistence type="predicted"/>
<evidence type="ECO:0000313" key="2">
    <source>
        <dbReference type="EnsemblPlants" id="PAC:32938880.CDS.1"/>
    </source>
</evidence>
<organism evidence="1">
    <name type="scientific">Physcomitrium patens</name>
    <name type="common">Spreading-leaved earth moss</name>
    <name type="synonym">Physcomitrella patens</name>
    <dbReference type="NCBI Taxonomy" id="3218"/>
    <lineage>
        <taxon>Eukaryota</taxon>
        <taxon>Viridiplantae</taxon>
        <taxon>Streptophyta</taxon>
        <taxon>Embryophyta</taxon>
        <taxon>Bryophyta</taxon>
        <taxon>Bryophytina</taxon>
        <taxon>Bryopsida</taxon>
        <taxon>Funariidae</taxon>
        <taxon>Funariales</taxon>
        <taxon>Funariaceae</taxon>
        <taxon>Physcomitrium</taxon>
    </lineage>
</organism>
<dbReference type="AlphaFoldDB" id="A0A2K1IYD4"/>
<dbReference type="EnsemblPlants" id="Pp3c19_14160V3.1">
    <property type="protein sequence ID" value="PAC:32938880.CDS.1"/>
    <property type="gene ID" value="Pp3c19_14160"/>
</dbReference>
<gene>
    <name evidence="1" type="ORF">PHYPA_024109</name>
</gene>
<evidence type="ECO:0000313" key="1">
    <source>
        <dbReference type="EMBL" id="PNR34292.1"/>
    </source>
</evidence>
<keyword evidence="3" id="KW-1185">Reference proteome</keyword>
<evidence type="ECO:0000313" key="3">
    <source>
        <dbReference type="Proteomes" id="UP000006727"/>
    </source>
</evidence>
<dbReference type="InParanoid" id="A0A2K1IYD4"/>
<protein>
    <submittedName>
        <fullName evidence="1 2">Uncharacterized protein</fullName>
    </submittedName>
</protein>
<accession>A0A2K1IYD4</accession>